<evidence type="ECO:0000313" key="3">
    <source>
        <dbReference type="Proteomes" id="UP001432322"/>
    </source>
</evidence>
<proteinExistence type="predicted"/>
<evidence type="ECO:0000313" key="2">
    <source>
        <dbReference type="EMBL" id="GMT34371.1"/>
    </source>
</evidence>
<feature type="non-terminal residue" evidence="2">
    <location>
        <position position="1"/>
    </location>
</feature>
<keyword evidence="1" id="KW-0812">Transmembrane</keyword>
<keyword evidence="1" id="KW-1133">Transmembrane helix</keyword>
<keyword evidence="3" id="KW-1185">Reference proteome</keyword>
<feature type="non-terminal residue" evidence="2">
    <location>
        <position position="220"/>
    </location>
</feature>
<dbReference type="AlphaFoldDB" id="A0AAV5WTM1"/>
<sequence>IPPGNQSTDEIQTVINPVYSGIATTTTESAHYSSRQEMVQMELEQPKPETAAMRRVKFFIIILFVLIGLLAVFNAVQFIMWLKPFESSDREVEISTEALESVFPLFLNFDCLEHIPATSTTTTEATTTTTDAITTTTEATTTTTTEATTTTTTDPPTTTLELREQLRESYRNLTGSFNRTFSEDGLDNFVANYDIFSSSASFEAGASHFADLSLNQLKKI</sequence>
<reference evidence="2" key="1">
    <citation type="submission" date="2023-10" db="EMBL/GenBank/DDBJ databases">
        <title>Genome assembly of Pristionchus species.</title>
        <authorList>
            <person name="Yoshida K."/>
            <person name="Sommer R.J."/>
        </authorList>
    </citation>
    <scope>NUCLEOTIDE SEQUENCE</scope>
    <source>
        <strain evidence="2">RS5133</strain>
    </source>
</reference>
<gene>
    <name evidence="2" type="ORF">PFISCL1PPCAC_25668</name>
</gene>
<evidence type="ECO:0000256" key="1">
    <source>
        <dbReference type="SAM" id="Phobius"/>
    </source>
</evidence>
<keyword evidence="1" id="KW-0472">Membrane</keyword>
<feature type="transmembrane region" description="Helical" evidence="1">
    <location>
        <begin position="58"/>
        <end position="82"/>
    </location>
</feature>
<dbReference type="Proteomes" id="UP001432322">
    <property type="component" value="Unassembled WGS sequence"/>
</dbReference>
<dbReference type="EMBL" id="BTSY01000006">
    <property type="protein sequence ID" value="GMT34371.1"/>
    <property type="molecule type" value="Genomic_DNA"/>
</dbReference>
<evidence type="ECO:0008006" key="4">
    <source>
        <dbReference type="Google" id="ProtNLM"/>
    </source>
</evidence>
<accession>A0AAV5WTM1</accession>
<comment type="caution">
    <text evidence="2">The sequence shown here is derived from an EMBL/GenBank/DDBJ whole genome shotgun (WGS) entry which is preliminary data.</text>
</comment>
<protein>
    <recommendedName>
        <fullName evidence="4">SEA domain-containing protein</fullName>
    </recommendedName>
</protein>
<organism evidence="2 3">
    <name type="scientific">Pristionchus fissidentatus</name>
    <dbReference type="NCBI Taxonomy" id="1538716"/>
    <lineage>
        <taxon>Eukaryota</taxon>
        <taxon>Metazoa</taxon>
        <taxon>Ecdysozoa</taxon>
        <taxon>Nematoda</taxon>
        <taxon>Chromadorea</taxon>
        <taxon>Rhabditida</taxon>
        <taxon>Rhabditina</taxon>
        <taxon>Diplogasteromorpha</taxon>
        <taxon>Diplogasteroidea</taxon>
        <taxon>Neodiplogasteridae</taxon>
        <taxon>Pristionchus</taxon>
    </lineage>
</organism>
<name>A0AAV5WTM1_9BILA</name>